<dbReference type="Pfam" id="PF17384">
    <property type="entry name" value="DUF150_C"/>
    <property type="match status" value="1"/>
</dbReference>
<dbReference type="GO" id="GO:0000028">
    <property type="term" value="P:ribosomal small subunit assembly"/>
    <property type="evidence" value="ECO:0007669"/>
    <property type="project" value="TreeGrafter"/>
</dbReference>
<dbReference type="SUPFAM" id="SSF75420">
    <property type="entry name" value="YhbC-like, N-terminal domain"/>
    <property type="match status" value="1"/>
</dbReference>
<dbReference type="InterPro" id="IPR003728">
    <property type="entry name" value="Ribosome_maturation_RimP"/>
</dbReference>
<protein>
    <recommendedName>
        <fullName evidence="3">Ribosome maturation factor RimP</fullName>
    </recommendedName>
</protein>
<dbReference type="Gene3D" id="2.30.30.180">
    <property type="entry name" value="Ribosome maturation factor RimP, C-terminal domain"/>
    <property type="match status" value="1"/>
</dbReference>
<accession>A0A1M6EGM2</accession>
<feature type="domain" description="Ribosome maturation factor RimP N-terminal" evidence="4">
    <location>
        <begin position="40"/>
        <end position="109"/>
    </location>
</feature>
<gene>
    <name evidence="3" type="primary">rimP</name>
    <name evidence="6" type="ORF">SAMN02745216_00650</name>
</gene>
<dbReference type="HAMAP" id="MF_01077">
    <property type="entry name" value="RimP"/>
    <property type="match status" value="1"/>
</dbReference>
<dbReference type="STRING" id="1121393.SAMN02745216_00650"/>
<dbReference type="EMBL" id="FQZU01000002">
    <property type="protein sequence ID" value="SHI84632.1"/>
    <property type="molecule type" value="Genomic_DNA"/>
</dbReference>
<dbReference type="InterPro" id="IPR035956">
    <property type="entry name" value="RimP_N_sf"/>
</dbReference>
<dbReference type="InterPro" id="IPR036847">
    <property type="entry name" value="RimP_C_sf"/>
</dbReference>
<dbReference type="RefSeq" id="WP_083610731.1">
    <property type="nucleotide sequence ID" value="NZ_FQZU01000002.1"/>
</dbReference>
<dbReference type="PANTHER" id="PTHR33867">
    <property type="entry name" value="RIBOSOME MATURATION FACTOR RIMP"/>
    <property type="match status" value="1"/>
</dbReference>
<evidence type="ECO:0000259" key="5">
    <source>
        <dbReference type="Pfam" id="PF17384"/>
    </source>
</evidence>
<proteinExistence type="inferred from homology"/>
<dbReference type="AlphaFoldDB" id="A0A1M6EGM2"/>
<dbReference type="Proteomes" id="UP000183994">
    <property type="component" value="Unassembled WGS sequence"/>
</dbReference>
<dbReference type="Pfam" id="PF02576">
    <property type="entry name" value="RimP_N"/>
    <property type="match status" value="1"/>
</dbReference>
<dbReference type="InterPro" id="IPR028989">
    <property type="entry name" value="RimP_N"/>
</dbReference>
<reference evidence="7" key="1">
    <citation type="submission" date="2016-11" db="EMBL/GenBank/DDBJ databases">
        <authorList>
            <person name="Varghese N."/>
            <person name="Submissions S."/>
        </authorList>
    </citation>
    <scope>NUCLEOTIDE SEQUENCE [LARGE SCALE GENOMIC DNA]</scope>
    <source>
        <strain evidence="7">DSM 16219</strain>
    </source>
</reference>
<evidence type="ECO:0000256" key="1">
    <source>
        <dbReference type="ARBA" id="ARBA00022490"/>
    </source>
</evidence>
<sequence length="182" mass="20487">MGQKTKKDKSRKGAPRVSKDRIRRVDADRILEQVRKLTGAALEAEGMDLVLAEFKREGGGYILRLYVDKEGGITLGDCTMVSRYVGDLLDAYADEMPRYRLEVSSPGLDRPLTREDHFRRFEGRTALIVTKEPREGRKKFRGVLSGASNGVITLVADEVPMEFALHEIESARLQYKHGESTC</sequence>
<dbReference type="InterPro" id="IPR028998">
    <property type="entry name" value="RimP_C"/>
</dbReference>
<dbReference type="GO" id="GO:0006412">
    <property type="term" value="P:translation"/>
    <property type="evidence" value="ECO:0007669"/>
    <property type="project" value="TreeGrafter"/>
</dbReference>
<dbReference type="GO" id="GO:0005829">
    <property type="term" value="C:cytosol"/>
    <property type="evidence" value="ECO:0007669"/>
    <property type="project" value="TreeGrafter"/>
</dbReference>
<comment type="function">
    <text evidence="3">Required for maturation of 30S ribosomal subunits.</text>
</comment>
<dbReference type="Gene3D" id="3.30.300.70">
    <property type="entry name" value="RimP-like superfamily, N-terminal"/>
    <property type="match status" value="1"/>
</dbReference>
<dbReference type="OrthoDB" id="9805006at2"/>
<evidence type="ECO:0000313" key="6">
    <source>
        <dbReference type="EMBL" id="SHI84632.1"/>
    </source>
</evidence>
<dbReference type="CDD" id="cd01734">
    <property type="entry name" value="YlxS_C"/>
    <property type="match status" value="1"/>
</dbReference>
<feature type="domain" description="Ribosome maturation factor RimP C-terminal" evidence="5">
    <location>
        <begin position="112"/>
        <end position="175"/>
    </location>
</feature>
<evidence type="ECO:0000259" key="4">
    <source>
        <dbReference type="Pfam" id="PF02576"/>
    </source>
</evidence>
<keyword evidence="7" id="KW-1185">Reference proteome</keyword>
<organism evidence="6 7">
    <name type="scientific">Desulfatibacillum alkenivorans DSM 16219</name>
    <dbReference type="NCBI Taxonomy" id="1121393"/>
    <lineage>
        <taxon>Bacteria</taxon>
        <taxon>Pseudomonadati</taxon>
        <taxon>Thermodesulfobacteriota</taxon>
        <taxon>Desulfobacteria</taxon>
        <taxon>Desulfobacterales</taxon>
        <taxon>Desulfatibacillaceae</taxon>
        <taxon>Desulfatibacillum</taxon>
    </lineage>
</organism>
<comment type="similarity">
    <text evidence="3">Belongs to the RimP family.</text>
</comment>
<dbReference type="PANTHER" id="PTHR33867:SF1">
    <property type="entry name" value="RIBOSOME MATURATION FACTOR RIMP"/>
    <property type="match status" value="1"/>
</dbReference>
<evidence type="ECO:0000256" key="3">
    <source>
        <dbReference type="HAMAP-Rule" id="MF_01077"/>
    </source>
</evidence>
<keyword evidence="1 3" id="KW-0963">Cytoplasm</keyword>
<evidence type="ECO:0000256" key="2">
    <source>
        <dbReference type="ARBA" id="ARBA00022517"/>
    </source>
</evidence>
<evidence type="ECO:0000313" key="7">
    <source>
        <dbReference type="Proteomes" id="UP000183994"/>
    </source>
</evidence>
<name>A0A1M6EGM2_9BACT</name>
<comment type="subcellular location">
    <subcellularLocation>
        <location evidence="3">Cytoplasm</location>
    </subcellularLocation>
</comment>
<keyword evidence="2 3" id="KW-0690">Ribosome biogenesis</keyword>
<dbReference type="SUPFAM" id="SSF74942">
    <property type="entry name" value="YhbC-like, C-terminal domain"/>
    <property type="match status" value="1"/>
</dbReference>